<feature type="region of interest" description="Disordered" evidence="1">
    <location>
        <begin position="290"/>
        <end position="422"/>
    </location>
</feature>
<protein>
    <submittedName>
        <fullName evidence="2">Uncharacterized protein</fullName>
    </submittedName>
</protein>
<accession>A0AAN9FX79</accession>
<feature type="compositionally biased region" description="Polar residues" evidence="1">
    <location>
        <begin position="394"/>
        <end position="416"/>
    </location>
</feature>
<evidence type="ECO:0000313" key="2">
    <source>
        <dbReference type="EMBL" id="KAK7087080.1"/>
    </source>
</evidence>
<reference evidence="2 3" key="1">
    <citation type="submission" date="2023-11" db="EMBL/GenBank/DDBJ databases">
        <title>Halocaridina rubra genome assembly.</title>
        <authorList>
            <person name="Smith C."/>
        </authorList>
    </citation>
    <scope>NUCLEOTIDE SEQUENCE [LARGE SCALE GENOMIC DNA]</scope>
    <source>
        <strain evidence="2">EP-1</strain>
        <tissue evidence="2">Whole</tissue>
    </source>
</reference>
<feature type="region of interest" description="Disordered" evidence="1">
    <location>
        <begin position="722"/>
        <end position="748"/>
    </location>
</feature>
<keyword evidence="3" id="KW-1185">Reference proteome</keyword>
<organism evidence="2 3">
    <name type="scientific">Halocaridina rubra</name>
    <name type="common">Hawaiian red shrimp</name>
    <dbReference type="NCBI Taxonomy" id="373956"/>
    <lineage>
        <taxon>Eukaryota</taxon>
        <taxon>Metazoa</taxon>
        <taxon>Ecdysozoa</taxon>
        <taxon>Arthropoda</taxon>
        <taxon>Crustacea</taxon>
        <taxon>Multicrustacea</taxon>
        <taxon>Malacostraca</taxon>
        <taxon>Eumalacostraca</taxon>
        <taxon>Eucarida</taxon>
        <taxon>Decapoda</taxon>
        <taxon>Pleocyemata</taxon>
        <taxon>Caridea</taxon>
        <taxon>Atyoidea</taxon>
        <taxon>Atyidae</taxon>
        <taxon>Halocaridina</taxon>
    </lineage>
</organism>
<evidence type="ECO:0000256" key="1">
    <source>
        <dbReference type="SAM" id="MobiDB-lite"/>
    </source>
</evidence>
<feature type="compositionally biased region" description="Basic and acidic residues" evidence="1">
    <location>
        <begin position="243"/>
        <end position="252"/>
    </location>
</feature>
<feature type="region of interest" description="Disordered" evidence="1">
    <location>
        <begin position="489"/>
        <end position="606"/>
    </location>
</feature>
<feature type="compositionally biased region" description="Polar residues" evidence="1">
    <location>
        <begin position="324"/>
        <end position="334"/>
    </location>
</feature>
<feature type="region of interest" description="Disordered" evidence="1">
    <location>
        <begin position="652"/>
        <end position="683"/>
    </location>
</feature>
<comment type="caution">
    <text evidence="2">The sequence shown here is derived from an EMBL/GenBank/DDBJ whole genome shotgun (WGS) entry which is preliminary data.</text>
</comment>
<gene>
    <name evidence="2" type="ORF">SK128_009968</name>
</gene>
<dbReference type="AlphaFoldDB" id="A0AAN9FX79"/>
<proteinExistence type="predicted"/>
<name>A0AAN9FX79_HALRR</name>
<dbReference type="Proteomes" id="UP001381693">
    <property type="component" value="Unassembled WGS sequence"/>
</dbReference>
<sequence>MVSPRKRRTVVGRLRSVTRGKSDSPEDWVSGNAFRFTESPVIAKKEEKRRSNFGRSKVAESKNRRQSILLRRLDTSMNIALASPTNTRKTRRQSMAFTSVSQRKLIENAESSFTTKRSVRKSGVSLPPKKPDLGKTVSAAAKYEDKKETSKPQLQSMVKISPLRFYSSPSKQEESSKPTPVKSPGKRKMDSKETLDEGEPERKRNRVSLPAKREPVRSLRRQEASPKLLRKLSMTGKSSLAVKKPEVKSSFSDKKILRSTVPLQRNRSGSSVTSDSARVIDKVKFAGSKKMTSPNAEKTVAKPTIKGKSISLPDRKLRTKSTEEINSPRITRNASHIGHNVGNPSTGTSDALMSPEIKVKDNSTKQLTRKVKSPEKIPQTLLSEKKGICKKDLNITSPRTQKTVETTKGNSPSEGTSPPVLRKRVSLTVSSVNESVSSAKIELPVSRTKTEGKKSLVYEKKSTTPEVKKSPLSVKRYLRTPEIKISCLRSSDVKSFASANRKSPKTSEVNKSTVNNKSVQGSKVESTPSPKREKSKTPKLRSFHSIKEKTKTTQINAESAMPQKSSLLSAKKTPSKTPAKEESFSGKRLTRSAARKSKRVSLVAASPSKVSASFRKTPASKKTYSADNDIGSSPLLSARAHLELIRIQSPSRSLKRVHNLKAKPYTPKSDSPPSNVLKKNLKSKVSQQMKAVAKVEVHQLMNGEITRPVRISAATTNISPKSSFLESRNRSPIAKITPRKPLTSSALSNSASKLRVLATTPVSSPNLPPTPTSSLKTSESVLLKRTIMSCQSTSKTSCHRVLMPSTPRSSTPIQEDSIFEPLPIDASLQKGDKEINFTDDSINTDVSDMEISVTDSNENECTSSEKPKKWGCLVM</sequence>
<feature type="compositionally biased region" description="Basic and acidic residues" evidence="1">
    <location>
        <begin position="448"/>
        <end position="469"/>
    </location>
</feature>
<feature type="region of interest" description="Disordered" evidence="1">
    <location>
        <begin position="759"/>
        <end position="778"/>
    </location>
</feature>
<feature type="compositionally biased region" description="Polar residues" evidence="1">
    <location>
        <begin position="497"/>
        <end position="529"/>
    </location>
</feature>
<feature type="region of interest" description="Disordered" evidence="1">
    <location>
        <begin position="446"/>
        <end position="474"/>
    </location>
</feature>
<feature type="compositionally biased region" description="Polar residues" evidence="1">
    <location>
        <begin position="552"/>
        <end position="568"/>
    </location>
</feature>
<feature type="compositionally biased region" description="Basic and acidic residues" evidence="1">
    <location>
        <begin position="313"/>
        <end position="323"/>
    </location>
</feature>
<feature type="region of interest" description="Disordered" evidence="1">
    <location>
        <begin position="111"/>
        <end position="252"/>
    </location>
</feature>
<feature type="compositionally biased region" description="Basic and acidic residues" evidence="1">
    <location>
        <begin position="383"/>
        <end position="393"/>
    </location>
</feature>
<evidence type="ECO:0000313" key="3">
    <source>
        <dbReference type="Proteomes" id="UP001381693"/>
    </source>
</evidence>
<feature type="compositionally biased region" description="Polar residues" evidence="1">
    <location>
        <begin position="342"/>
        <end position="351"/>
    </location>
</feature>
<feature type="compositionally biased region" description="Basic and acidic residues" evidence="1">
    <location>
        <begin position="211"/>
        <end position="224"/>
    </location>
</feature>
<dbReference type="EMBL" id="JAXCGZ010000007">
    <property type="protein sequence ID" value="KAK7087080.1"/>
    <property type="molecule type" value="Genomic_DNA"/>
</dbReference>
<feature type="compositionally biased region" description="Basic residues" evidence="1">
    <location>
        <begin position="588"/>
        <end position="599"/>
    </location>
</feature>